<comment type="subcellular location">
    <subcellularLocation>
        <location evidence="1">Cell membrane</location>
        <topology evidence="1">Multi-pass membrane protein</topology>
    </subcellularLocation>
</comment>
<dbReference type="GO" id="GO:0071555">
    <property type="term" value="P:cell wall organization"/>
    <property type="evidence" value="ECO:0007669"/>
    <property type="project" value="TreeGrafter"/>
</dbReference>
<evidence type="ECO:0000256" key="3">
    <source>
        <dbReference type="ARBA" id="ARBA00022679"/>
    </source>
</evidence>
<proteinExistence type="predicted"/>
<accession>A0A2R4WKM6</accession>
<dbReference type="AlphaFoldDB" id="A0A2R4WKM6"/>
<organism evidence="9 10">
    <name type="scientific">Methylobacterium currus</name>
    <dbReference type="NCBI Taxonomy" id="2051553"/>
    <lineage>
        <taxon>Bacteria</taxon>
        <taxon>Pseudomonadati</taxon>
        <taxon>Pseudomonadota</taxon>
        <taxon>Alphaproteobacteria</taxon>
        <taxon>Hyphomicrobiales</taxon>
        <taxon>Methylobacteriaceae</taxon>
        <taxon>Methylobacterium</taxon>
    </lineage>
</organism>
<dbReference type="GO" id="GO:0046872">
    <property type="term" value="F:metal ion binding"/>
    <property type="evidence" value="ECO:0007669"/>
    <property type="project" value="UniProtKB-KW"/>
</dbReference>
<dbReference type="RefSeq" id="WP_099953926.1">
    <property type="nucleotide sequence ID" value="NZ_CP028843.1"/>
</dbReference>
<dbReference type="GO" id="GO:0016780">
    <property type="term" value="F:phosphotransferase activity, for other substituted phosphate groups"/>
    <property type="evidence" value="ECO:0007669"/>
    <property type="project" value="InterPro"/>
</dbReference>
<dbReference type="PANTHER" id="PTHR22926">
    <property type="entry name" value="PHOSPHO-N-ACETYLMURAMOYL-PENTAPEPTIDE-TRANSFERASE"/>
    <property type="match status" value="1"/>
</dbReference>
<dbReference type="EMBL" id="CP028843">
    <property type="protein sequence ID" value="AWB22087.1"/>
    <property type="molecule type" value="Genomic_DNA"/>
</dbReference>
<name>A0A2R4WKM6_9HYPH</name>
<feature type="transmembrane region" description="Helical" evidence="8">
    <location>
        <begin position="48"/>
        <end position="66"/>
    </location>
</feature>
<feature type="binding site" evidence="7">
    <location>
        <position position="204"/>
    </location>
    <ligand>
        <name>Mg(2+)</name>
        <dbReference type="ChEBI" id="CHEBI:18420"/>
    </ligand>
</feature>
<evidence type="ECO:0000313" key="10">
    <source>
        <dbReference type="Proteomes" id="UP000244755"/>
    </source>
</evidence>
<keyword evidence="7" id="KW-0460">Magnesium</keyword>
<evidence type="ECO:0000256" key="4">
    <source>
        <dbReference type="ARBA" id="ARBA00022692"/>
    </source>
</evidence>
<dbReference type="Proteomes" id="UP000244755">
    <property type="component" value="Chromosome 1"/>
</dbReference>
<feature type="transmembrane region" description="Helical" evidence="8">
    <location>
        <begin position="279"/>
        <end position="302"/>
    </location>
</feature>
<feature type="transmembrane region" description="Helical" evidence="8">
    <location>
        <begin position="308"/>
        <end position="328"/>
    </location>
</feature>
<evidence type="ECO:0000256" key="8">
    <source>
        <dbReference type="SAM" id="Phobius"/>
    </source>
</evidence>
<feature type="transmembrane region" description="Helical" evidence="8">
    <location>
        <begin position="125"/>
        <end position="143"/>
    </location>
</feature>
<keyword evidence="5 8" id="KW-1133">Transmembrane helix</keyword>
<dbReference type="Pfam" id="PF00953">
    <property type="entry name" value="Glycos_transf_4"/>
    <property type="match status" value="1"/>
</dbReference>
<dbReference type="OrthoDB" id="9783652at2"/>
<evidence type="ECO:0000313" key="9">
    <source>
        <dbReference type="EMBL" id="AWB22087.1"/>
    </source>
</evidence>
<sequence length="337" mass="34358">MPLSPLVAVPLAALLSSGLIVALRPLLQRYALARPNARSSHRVPTPQGGGIAVVAAALAAVFVLAGMPGGEIAALAAGAVVLGIVGAVDDIRPLPVRLRLPLQAACVVLVLAAAGGQLLPELPLWLERVLAVLAGLWFVNLTNFMDGLDWITVAEMVPVLGALLAFGLAGRLPADATLVAAALLGGLLGFAPFNRPVARLFLGDVGSLPIGLIVAWLLYRLAGQGDPGEGGLAAAILLPLYSLADATLTLGRRALAGEPVWQAHRSHFYQRATSNGRSVPFVVGAVFVLNLALALLAAATLAVPGWTMALVALALGAGLVAGLLRLFALPAIRNAAA</sequence>
<dbReference type="InterPro" id="IPR000715">
    <property type="entry name" value="Glycosyl_transferase_4"/>
</dbReference>
<feature type="transmembrane region" description="Helical" evidence="8">
    <location>
        <begin position="231"/>
        <end position="251"/>
    </location>
</feature>
<keyword evidence="7" id="KW-0479">Metal-binding</keyword>
<keyword evidence="4 8" id="KW-0812">Transmembrane</keyword>
<feature type="transmembrane region" description="Helical" evidence="8">
    <location>
        <begin position="100"/>
        <end position="119"/>
    </location>
</feature>
<evidence type="ECO:0000256" key="5">
    <source>
        <dbReference type="ARBA" id="ARBA00022989"/>
    </source>
</evidence>
<protein>
    <submittedName>
        <fullName evidence="9">Glycosyl transferase</fullName>
    </submittedName>
</protein>
<keyword evidence="10" id="KW-1185">Reference proteome</keyword>
<dbReference type="PANTHER" id="PTHR22926:SF3">
    <property type="entry name" value="UNDECAPRENYL-PHOSPHATE ALPHA-N-ACETYLGLUCOSAMINYL 1-PHOSPHATE TRANSFERASE"/>
    <property type="match status" value="1"/>
</dbReference>
<comment type="cofactor">
    <cofactor evidence="7">
        <name>Mg(2+)</name>
        <dbReference type="ChEBI" id="CHEBI:18420"/>
    </cofactor>
</comment>
<reference evidence="9 10" key="1">
    <citation type="submission" date="2018-04" db="EMBL/GenBank/DDBJ databases">
        <title>Methylobacterium sp. PR1016A genome.</title>
        <authorList>
            <person name="Park W."/>
        </authorList>
    </citation>
    <scope>NUCLEOTIDE SEQUENCE [LARGE SCALE GENOMIC DNA]</scope>
    <source>
        <strain evidence="9 10">PR1016A</strain>
    </source>
</reference>
<evidence type="ECO:0000256" key="7">
    <source>
        <dbReference type="PIRSR" id="PIRSR600715-1"/>
    </source>
</evidence>
<dbReference type="KEGG" id="mee:DA075_15100"/>
<feature type="binding site" evidence="7">
    <location>
        <position position="143"/>
    </location>
    <ligand>
        <name>Mg(2+)</name>
        <dbReference type="ChEBI" id="CHEBI:18420"/>
    </ligand>
</feature>
<evidence type="ECO:0000256" key="6">
    <source>
        <dbReference type="ARBA" id="ARBA00023136"/>
    </source>
</evidence>
<feature type="transmembrane region" description="Helical" evidence="8">
    <location>
        <begin position="6"/>
        <end position="27"/>
    </location>
</feature>
<dbReference type="GO" id="GO:0009103">
    <property type="term" value="P:lipopolysaccharide biosynthetic process"/>
    <property type="evidence" value="ECO:0007669"/>
    <property type="project" value="TreeGrafter"/>
</dbReference>
<feature type="transmembrane region" description="Helical" evidence="8">
    <location>
        <begin position="176"/>
        <end position="193"/>
    </location>
</feature>
<keyword evidence="2" id="KW-1003">Cell membrane</keyword>
<gene>
    <name evidence="9" type="ORF">DA075_15100</name>
</gene>
<keyword evidence="6 8" id="KW-0472">Membrane</keyword>
<feature type="transmembrane region" description="Helical" evidence="8">
    <location>
        <begin position="150"/>
        <end position="170"/>
    </location>
</feature>
<dbReference type="GO" id="GO:0044038">
    <property type="term" value="P:cell wall macromolecule biosynthetic process"/>
    <property type="evidence" value="ECO:0007669"/>
    <property type="project" value="TreeGrafter"/>
</dbReference>
<feature type="transmembrane region" description="Helical" evidence="8">
    <location>
        <begin position="200"/>
        <end position="219"/>
    </location>
</feature>
<dbReference type="GO" id="GO:0005886">
    <property type="term" value="C:plasma membrane"/>
    <property type="evidence" value="ECO:0007669"/>
    <property type="project" value="UniProtKB-SubCell"/>
</dbReference>
<evidence type="ECO:0000256" key="1">
    <source>
        <dbReference type="ARBA" id="ARBA00004651"/>
    </source>
</evidence>
<feature type="transmembrane region" description="Helical" evidence="8">
    <location>
        <begin position="72"/>
        <end position="88"/>
    </location>
</feature>
<keyword evidence="3 9" id="KW-0808">Transferase</keyword>
<evidence type="ECO:0000256" key="2">
    <source>
        <dbReference type="ARBA" id="ARBA00022475"/>
    </source>
</evidence>